<reference evidence="3 4" key="1">
    <citation type="journal article" date="2024" name="Int. J. Syst. Evol. Microbiol.">
        <title>Clostridium omnivorum sp. nov., isolated from anoxic soil under the treatment of reductive soil disinfestation.</title>
        <authorList>
            <person name="Ueki A."/>
            <person name="Tonouchi A."/>
            <person name="Kaku N."/>
            <person name="Honma S."/>
            <person name="Ueki K."/>
        </authorList>
    </citation>
    <scope>NUCLEOTIDE SEQUENCE [LARGE SCALE GENOMIC DNA]</scope>
    <source>
        <strain evidence="3 4">E14</strain>
    </source>
</reference>
<evidence type="ECO:0000256" key="1">
    <source>
        <dbReference type="ARBA" id="ARBA00022737"/>
    </source>
</evidence>
<name>A0ABQ5N2L1_9CLOT</name>
<dbReference type="EMBL" id="BRXR01000001">
    <property type="protein sequence ID" value="GLC29443.1"/>
    <property type="molecule type" value="Genomic_DNA"/>
</dbReference>
<keyword evidence="1" id="KW-0677">Repeat</keyword>
<dbReference type="InterPro" id="IPR027417">
    <property type="entry name" value="P-loop_NTPase"/>
</dbReference>
<evidence type="ECO:0000259" key="2">
    <source>
        <dbReference type="Pfam" id="PF24883"/>
    </source>
</evidence>
<keyword evidence="4" id="KW-1185">Reference proteome</keyword>
<comment type="caution">
    <text evidence="3">The sequence shown here is derived from an EMBL/GenBank/DDBJ whole genome shotgun (WGS) entry which is preliminary data.</text>
</comment>
<evidence type="ECO:0000313" key="4">
    <source>
        <dbReference type="Proteomes" id="UP001208567"/>
    </source>
</evidence>
<sequence>MNGKIVDVFPGGNTSKGFYSFYRYILGQDEARRIICIKGGPGTGKSSLMKKIAKTFNEKGYDIERHHCSSDNNSLDGVVIKGLNVAILDGTAPHVAVS</sequence>
<dbReference type="SUPFAM" id="SSF52540">
    <property type="entry name" value="P-loop containing nucleoside triphosphate hydrolases"/>
    <property type="match status" value="1"/>
</dbReference>
<organism evidence="3 4">
    <name type="scientific">Clostridium omnivorum</name>
    <dbReference type="NCBI Taxonomy" id="1604902"/>
    <lineage>
        <taxon>Bacteria</taxon>
        <taxon>Bacillati</taxon>
        <taxon>Bacillota</taxon>
        <taxon>Clostridia</taxon>
        <taxon>Eubacteriales</taxon>
        <taxon>Clostridiaceae</taxon>
        <taxon>Clostridium</taxon>
    </lineage>
</organism>
<protein>
    <recommendedName>
        <fullName evidence="2">Nephrocystin 3-like N-terminal domain-containing protein</fullName>
    </recommendedName>
</protein>
<dbReference type="InterPro" id="IPR056884">
    <property type="entry name" value="NPHP3-like_N"/>
</dbReference>
<dbReference type="Pfam" id="PF24883">
    <property type="entry name" value="NPHP3_N"/>
    <property type="match status" value="1"/>
</dbReference>
<dbReference type="Proteomes" id="UP001208567">
    <property type="component" value="Unassembled WGS sequence"/>
</dbReference>
<feature type="domain" description="Nephrocystin 3-like N-terminal" evidence="2">
    <location>
        <begin position="25"/>
        <end position="73"/>
    </location>
</feature>
<gene>
    <name evidence="3" type="ORF">bsdE14_08530</name>
</gene>
<evidence type="ECO:0000313" key="3">
    <source>
        <dbReference type="EMBL" id="GLC29443.1"/>
    </source>
</evidence>
<dbReference type="Gene3D" id="3.40.50.300">
    <property type="entry name" value="P-loop containing nucleotide triphosphate hydrolases"/>
    <property type="match status" value="1"/>
</dbReference>
<proteinExistence type="predicted"/>
<accession>A0ABQ5N2L1</accession>